<keyword evidence="2" id="KW-0472">Membrane</keyword>
<feature type="region of interest" description="Disordered" evidence="1">
    <location>
        <begin position="1"/>
        <end position="88"/>
    </location>
</feature>
<evidence type="ECO:0000256" key="1">
    <source>
        <dbReference type="SAM" id="MobiDB-lite"/>
    </source>
</evidence>
<sequence length="241" mass="25313">MSYAQAAASAPAGADPQPDIGLLNTEPPSASSVVDGSNKVNIVSPGFKDHPQTTTSANRPLPDDAFEQDPTRGGSSPRKGGKKSPESTIETVTKFLLRPGVAGGLVGIVNLGLFAGAARAFYADPALRRNPKALSATAAATFALLGLEGYGAERYQSTEYGKAELQRAKKEGTLIYRHLNEYVLRPGVLGGLVGLVNAGIVGTLGYLSYRDWDRSWDRRVVSAVSVGLLTLVGAEGYVAFF</sequence>
<organism evidence="3 4">
    <name type="scientific">Cylindrobasidium torrendii FP15055 ss-10</name>
    <dbReference type="NCBI Taxonomy" id="1314674"/>
    <lineage>
        <taxon>Eukaryota</taxon>
        <taxon>Fungi</taxon>
        <taxon>Dikarya</taxon>
        <taxon>Basidiomycota</taxon>
        <taxon>Agaricomycotina</taxon>
        <taxon>Agaricomycetes</taxon>
        <taxon>Agaricomycetidae</taxon>
        <taxon>Agaricales</taxon>
        <taxon>Marasmiineae</taxon>
        <taxon>Physalacriaceae</taxon>
        <taxon>Cylindrobasidium</taxon>
    </lineage>
</organism>
<protein>
    <submittedName>
        <fullName evidence="3">Uncharacterized protein</fullName>
    </submittedName>
</protein>
<keyword evidence="4" id="KW-1185">Reference proteome</keyword>
<dbReference type="STRING" id="1314674.A0A0D7BUX0"/>
<evidence type="ECO:0000313" key="3">
    <source>
        <dbReference type="EMBL" id="KIY74298.1"/>
    </source>
</evidence>
<name>A0A0D7BUX0_9AGAR</name>
<dbReference type="EMBL" id="KN880431">
    <property type="protein sequence ID" value="KIY74298.1"/>
    <property type="molecule type" value="Genomic_DNA"/>
</dbReference>
<feature type="compositionally biased region" description="Low complexity" evidence="1">
    <location>
        <begin position="1"/>
        <end position="19"/>
    </location>
</feature>
<keyword evidence="2" id="KW-1133">Transmembrane helix</keyword>
<dbReference type="OrthoDB" id="2553651at2759"/>
<evidence type="ECO:0000256" key="2">
    <source>
        <dbReference type="SAM" id="Phobius"/>
    </source>
</evidence>
<dbReference type="Proteomes" id="UP000054007">
    <property type="component" value="Unassembled WGS sequence"/>
</dbReference>
<proteinExistence type="predicted"/>
<feature type="transmembrane region" description="Helical" evidence="2">
    <location>
        <begin position="188"/>
        <end position="208"/>
    </location>
</feature>
<keyword evidence="2" id="KW-0812">Transmembrane</keyword>
<feature type="transmembrane region" description="Helical" evidence="2">
    <location>
        <begin position="101"/>
        <end position="122"/>
    </location>
</feature>
<accession>A0A0D7BUX0</accession>
<evidence type="ECO:0000313" key="4">
    <source>
        <dbReference type="Proteomes" id="UP000054007"/>
    </source>
</evidence>
<reference evidence="3 4" key="1">
    <citation type="journal article" date="2015" name="Fungal Genet. Biol.">
        <title>Evolution of novel wood decay mechanisms in Agaricales revealed by the genome sequences of Fistulina hepatica and Cylindrobasidium torrendii.</title>
        <authorList>
            <person name="Floudas D."/>
            <person name="Held B.W."/>
            <person name="Riley R."/>
            <person name="Nagy L.G."/>
            <person name="Koehler G."/>
            <person name="Ransdell A.S."/>
            <person name="Younus H."/>
            <person name="Chow J."/>
            <person name="Chiniquy J."/>
            <person name="Lipzen A."/>
            <person name="Tritt A."/>
            <person name="Sun H."/>
            <person name="Haridas S."/>
            <person name="LaButti K."/>
            <person name="Ohm R.A."/>
            <person name="Kues U."/>
            <person name="Blanchette R.A."/>
            <person name="Grigoriev I.V."/>
            <person name="Minto R.E."/>
            <person name="Hibbett D.S."/>
        </authorList>
    </citation>
    <scope>NUCLEOTIDE SEQUENCE [LARGE SCALE GENOMIC DNA]</scope>
    <source>
        <strain evidence="3 4">FP15055 ss-10</strain>
    </source>
</reference>
<feature type="compositionally biased region" description="Polar residues" evidence="1">
    <location>
        <begin position="26"/>
        <end position="41"/>
    </location>
</feature>
<gene>
    <name evidence="3" type="ORF">CYLTODRAFT_416144</name>
</gene>
<dbReference type="AlphaFoldDB" id="A0A0D7BUX0"/>
<feature type="transmembrane region" description="Helical" evidence="2">
    <location>
        <begin position="220"/>
        <end position="240"/>
    </location>
</feature>